<dbReference type="InterPro" id="IPR043502">
    <property type="entry name" value="DNA/RNA_pol_sf"/>
</dbReference>
<keyword evidence="1" id="KW-0695">RNA-directed DNA polymerase</keyword>
<evidence type="ECO:0000313" key="2">
    <source>
        <dbReference type="Proteomes" id="UP000299102"/>
    </source>
</evidence>
<dbReference type="OrthoDB" id="10065625at2759"/>
<dbReference type="PANTHER" id="PTHR36688">
    <property type="entry name" value="ENDO/EXONUCLEASE/PHOSPHATASE DOMAIN-CONTAINING PROTEIN"/>
    <property type="match status" value="1"/>
</dbReference>
<evidence type="ECO:0000313" key="1">
    <source>
        <dbReference type="EMBL" id="GBP73824.1"/>
    </source>
</evidence>
<comment type="caution">
    <text evidence="1">The sequence shown here is derived from an EMBL/GenBank/DDBJ whole genome shotgun (WGS) entry which is preliminary data.</text>
</comment>
<dbReference type="STRING" id="151549.A0A4C1YFR5"/>
<gene>
    <name evidence="1" type="ORF">EVAR_54876_1</name>
</gene>
<sequence>MNGVLRTRHFLGIWKTIRVIVIPMAGKDFRLASSQRPIMLPFHIATLFECVMLQRLYSHLTPRQEQFGFRSGHSTTLQLARVLHYMILEHNRGICTDGVFLDIEYFAT</sequence>
<proteinExistence type="predicted"/>
<dbReference type="GO" id="GO:0003964">
    <property type="term" value="F:RNA-directed DNA polymerase activity"/>
    <property type="evidence" value="ECO:0007669"/>
    <property type="project" value="UniProtKB-KW"/>
</dbReference>
<keyword evidence="1" id="KW-0808">Transferase</keyword>
<name>A0A4C1YFR5_EUMVA</name>
<dbReference type="InterPro" id="IPR052560">
    <property type="entry name" value="RdDP_mobile_element"/>
</dbReference>
<protein>
    <submittedName>
        <fullName evidence="1">Probable RNA-directed DNA polymerase from transposon X-element</fullName>
    </submittedName>
</protein>
<dbReference type="PANTHER" id="PTHR36688:SF1">
    <property type="entry name" value="ENDONUCLEASE_EXONUCLEASE_PHOSPHATASE DOMAIN-CONTAINING PROTEIN"/>
    <property type="match status" value="1"/>
</dbReference>
<dbReference type="EMBL" id="BGZK01001187">
    <property type="protein sequence ID" value="GBP73824.1"/>
    <property type="molecule type" value="Genomic_DNA"/>
</dbReference>
<dbReference type="SUPFAM" id="SSF56672">
    <property type="entry name" value="DNA/RNA polymerases"/>
    <property type="match status" value="1"/>
</dbReference>
<organism evidence="1 2">
    <name type="scientific">Eumeta variegata</name>
    <name type="common">Bagworm moth</name>
    <name type="synonym">Eumeta japonica</name>
    <dbReference type="NCBI Taxonomy" id="151549"/>
    <lineage>
        <taxon>Eukaryota</taxon>
        <taxon>Metazoa</taxon>
        <taxon>Ecdysozoa</taxon>
        <taxon>Arthropoda</taxon>
        <taxon>Hexapoda</taxon>
        <taxon>Insecta</taxon>
        <taxon>Pterygota</taxon>
        <taxon>Neoptera</taxon>
        <taxon>Endopterygota</taxon>
        <taxon>Lepidoptera</taxon>
        <taxon>Glossata</taxon>
        <taxon>Ditrysia</taxon>
        <taxon>Tineoidea</taxon>
        <taxon>Psychidae</taxon>
        <taxon>Oiketicinae</taxon>
        <taxon>Eumeta</taxon>
    </lineage>
</organism>
<keyword evidence="2" id="KW-1185">Reference proteome</keyword>
<keyword evidence="1" id="KW-0548">Nucleotidyltransferase</keyword>
<dbReference type="AlphaFoldDB" id="A0A4C1YFR5"/>
<accession>A0A4C1YFR5</accession>
<reference evidence="1 2" key="1">
    <citation type="journal article" date="2019" name="Commun. Biol.">
        <title>The bagworm genome reveals a unique fibroin gene that provides high tensile strength.</title>
        <authorList>
            <person name="Kono N."/>
            <person name="Nakamura H."/>
            <person name="Ohtoshi R."/>
            <person name="Tomita M."/>
            <person name="Numata K."/>
            <person name="Arakawa K."/>
        </authorList>
    </citation>
    <scope>NUCLEOTIDE SEQUENCE [LARGE SCALE GENOMIC DNA]</scope>
</reference>
<dbReference type="Proteomes" id="UP000299102">
    <property type="component" value="Unassembled WGS sequence"/>
</dbReference>